<dbReference type="EMBL" id="OBQC01000001">
    <property type="protein sequence ID" value="SOC35549.1"/>
    <property type="molecule type" value="Genomic_DNA"/>
</dbReference>
<dbReference type="GO" id="GO:0016020">
    <property type="term" value="C:membrane"/>
    <property type="evidence" value="ECO:0007669"/>
    <property type="project" value="InterPro"/>
</dbReference>
<evidence type="ECO:0000256" key="6">
    <source>
        <dbReference type="SAM" id="MobiDB-lite"/>
    </source>
</evidence>
<evidence type="ECO:0000313" key="9">
    <source>
        <dbReference type="Proteomes" id="UP000219252"/>
    </source>
</evidence>
<dbReference type="AlphaFoldDB" id="A0A285U141"/>
<feature type="region of interest" description="Disordered" evidence="6">
    <location>
        <begin position="42"/>
        <end position="62"/>
    </location>
</feature>
<evidence type="ECO:0000256" key="4">
    <source>
        <dbReference type="ARBA" id="ARBA00022989"/>
    </source>
</evidence>
<sequence>MYDFLRKKWFLLIFFVIISLVVPAQDLVFAETNNVTDNWLKEQDSKDSNQSEPAQTNNTEEKQLTGGQGLSFWDYLKMLFALIFVLGLLLFVLKFINKKSHSYQQNSLVRNIGGVNLGAQKSVQLIQIGNSIYVVGVGEDVQLIKEIENPEEIEQIIANFDERQSFSVTSPYISELVKKLNVKMRKTNEVEEKQQSFGDIFNNKLSDIKKHRQNELEKWKEKERDK</sequence>
<comment type="subcellular location">
    <subcellularLocation>
        <location evidence="1">Cell membrane</location>
    </subcellularLocation>
</comment>
<evidence type="ECO:0000313" key="8">
    <source>
        <dbReference type="EMBL" id="SOC35549.1"/>
    </source>
</evidence>
<dbReference type="RefSeq" id="WP_097148020.1">
    <property type="nucleotide sequence ID" value="NZ_OBQC01000001.1"/>
</dbReference>
<dbReference type="InterPro" id="IPR022781">
    <property type="entry name" value="Flagellar_biosynth_FliO"/>
</dbReference>
<evidence type="ECO:0000256" key="1">
    <source>
        <dbReference type="ARBA" id="ARBA00004236"/>
    </source>
</evidence>
<proteinExistence type="predicted"/>
<dbReference type="GO" id="GO:0044781">
    <property type="term" value="P:bacterial-type flagellum organization"/>
    <property type="evidence" value="ECO:0007669"/>
    <property type="project" value="InterPro"/>
</dbReference>
<keyword evidence="8" id="KW-0282">Flagellum</keyword>
<reference evidence="9" key="1">
    <citation type="submission" date="2017-08" db="EMBL/GenBank/DDBJ databases">
        <authorList>
            <person name="Varghese N."/>
            <person name="Submissions S."/>
        </authorList>
    </citation>
    <scope>NUCLEOTIDE SEQUENCE [LARGE SCALE GENOMIC DNA]</scope>
    <source>
        <strain evidence="9">JC23</strain>
    </source>
</reference>
<dbReference type="Proteomes" id="UP000219252">
    <property type="component" value="Unassembled WGS sequence"/>
</dbReference>
<accession>A0A285U141</accession>
<organism evidence="8 9">
    <name type="scientific">Ureibacillus acetophenoni</name>
    <dbReference type="NCBI Taxonomy" id="614649"/>
    <lineage>
        <taxon>Bacteria</taxon>
        <taxon>Bacillati</taxon>
        <taxon>Bacillota</taxon>
        <taxon>Bacilli</taxon>
        <taxon>Bacillales</taxon>
        <taxon>Caryophanaceae</taxon>
        <taxon>Ureibacillus</taxon>
    </lineage>
</organism>
<keyword evidence="9" id="KW-1185">Reference proteome</keyword>
<keyword evidence="3 7" id="KW-0812">Transmembrane</keyword>
<evidence type="ECO:0000256" key="3">
    <source>
        <dbReference type="ARBA" id="ARBA00022692"/>
    </source>
</evidence>
<keyword evidence="8" id="KW-0966">Cell projection</keyword>
<protein>
    <submittedName>
        <fullName evidence="8">Flagellar protein FliO/FliZ</fullName>
    </submittedName>
</protein>
<feature type="transmembrane region" description="Helical" evidence="7">
    <location>
        <begin position="75"/>
        <end position="96"/>
    </location>
</feature>
<dbReference type="Pfam" id="PF04347">
    <property type="entry name" value="FliO"/>
    <property type="match status" value="1"/>
</dbReference>
<keyword evidence="5 7" id="KW-0472">Membrane</keyword>
<name>A0A285U141_9BACL</name>
<gene>
    <name evidence="8" type="ORF">SAMN05877842_101483</name>
</gene>
<evidence type="ECO:0000256" key="2">
    <source>
        <dbReference type="ARBA" id="ARBA00022475"/>
    </source>
</evidence>
<evidence type="ECO:0000256" key="7">
    <source>
        <dbReference type="SAM" id="Phobius"/>
    </source>
</evidence>
<keyword evidence="4 7" id="KW-1133">Transmembrane helix</keyword>
<keyword evidence="2" id="KW-1003">Cell membrane</keyword>
<dbReference type="OrthoDB" id="2376965at2"/>
<evidence type="ECO:0000256" key="5">
    <source>
        <dbReference type="ARBA" id="ARBA00023136"/>
    </source>
</evidence>
<keyword evidence="8" id="KW-0969">Cilium</keyword>